<gene>
    <name evidence="1" type="ORF">JOB18_036143</name>
</gene>
<protein>
    <submittedName>
        <fullName evidence="1">Uncharacterized protein</fullName>
    </submittedName>
</protein>
<evidence type="ECO:0000313" key="1">
    <source>
        <dbReference type="EMBL" id="KAG7490462.1"/>
    </source>
</evidence>
<comment type="caution">
    <text evidence="1">The sequence shown here is derived from an EMBL/GenBank/DDBJ whole genome shotgun (WGS) entry which is preliminary data.</text>
</comment>
<sequence>MSQLSKSVLSTSSDLRLIVSTHKQQQQQWDSSWTQQWGQPTSVLVPVCVGWSGVDARLGLTHASQAGAAASPLPQHQV</sequence>
<dbReference type="EMBL" id="JAGKHQ010000017">
    <property type="protein sequence ID" value="KAG7490462.1"/>
    <property type="molecule type" value="Genomic_DNA"/>
</dbReference>
<keyword evidence="2" id="KW-1185">Reference proteome</keyword>
<name>A0AAV6QI21_SOLSE</name>
<proteinExistence type="predicted"/>
<dbReference type="AlphaFoldDB" id="A0AAV6QI21"/>
<evidence type="ECO:0000313" key="2">
    <source>
        <dbReference type="Proteomes" id="UP000693946"/>
    </source>
</evidence>
<reference evidence="1 2" key="1">
    <citation type="journal article" date="2021" name="Sci. Rep.">
        <title>Chromosome anchoring in Senegalese sole (Solea senegalensis) reveals sex-associated markers and genome rearrangements in flatfish.</title>
        <authorList>
            <person name="Guerrero-Cozar I."/>
            <person name="Gomez-Garrido J."/>
            <person name="Berbel C."/>
            <person name="Martinez-Blanch J.F."/>
            <person name="Alioto T."/>
            <person name="Claros M.G."/>
            <person name="Gagnaire P.A."/>
            <person name="Manchado M."/>
        </authorList>
    </citation>
    <scope>NUCLEOTIDE SEQUENCE [LARGE SCALE GENOMIC DNA]</scope>
    <source>
        <strain evidence="1">Sse05_10M</strain>
    </source>
</reference>
<accession>A0AAV6QI21</accession>
<organism evidence="1 2">
    <name type="scientific">Solea senegalensis</name>
    <name type="common">Senegalese sole</name>
    <dbReference type="NCBI Taxonomy" id="28829"/>
    <lineage>
        <taxon>Eukaryota</taxon>
        <taxon>Metazoa</taxon>
        <taxon>Chordata</taxon>
        <taxon>Craniata</taxon>
        <taxon>Vertebrata</taxon>
        <taxon>Euteleostomi</taxon>
        <taxon>Actinopterygii</taxon>
        <taxon>Neopterygii</taxon>
        <taxon>Teleostei</taxon>
        <taxon>Neoteleostei</taxon>
        <taxon>Acanthomorphata</taxon>
        <taxon>Carangaria</taxon>
        <taxon>Pleuronectiformes</taxon>
        <taxon>Pleuronectoidei</taxon>
        <taxon>Soleidae</taxon>
        <taxon>Solea</taxon>
    </lineage>
</organism>
<dbReference type="Proteomes" id="UP000693946">
    <property type="component" value="Linkage Group LG5"/>
</dbReference>